<comment type="caution">
    <text evidence="2">The sequence shown here is derived from an EMBL/GenBank/DDBJ whole genome shotgun (WGS) entry which is preliminary data.</text>
</comment>
<name>A0ABR9ED64_9GAMM</name>
<dbReference type="Proteomes" id="UP000615755">
    <property type="component" value="Unassembled WGS sequence"/>
</dbReference>
<evidence type="ECO:0000313" key="2">
    <source>
        <dbReference type="EMBL" id="MBE0368717.1"/>
    </source>
</evidence>
<dbReference type="Gene3D" id="1.20.120.910">
    <property type="entry name" value="DksA, coiled-coil domain"/>
    <property type="match status" value="1"/>
</dbReference>
<dbReference type="PROSITE" id="PS51128">
    <property type="entry name" value="ZF_DKSA_2"/>
    <property type="match status" value="1"/>
</dbReference>
<dbReference type="EMBL" id="AQGV01000012">
    <property type="protein sequence ID" value="MBE0368717.1"/>
    <property type="molecule type" value="Genomic_DNA"/>
</dbReference>
<dbReference type="RefSeq" id="WP_192507953.1">
    <property type="nucleotide sequence ID" value="NZ_AQGV01000012.1"/>
</dbReference>
<keyword evidence="3" id="KW-1185">Reference proteome</keyword>
<protein>
    <recommendedName>
        <fullName evidence="4">Conjugal transfer protein TraR</fullName>
    </recommendedName>
</protein>
<organism evidence="2 3">
    <name type="scientific">Pseudoalteromonas aurantia 208</name>
    <dbReference type="NCBI Taxonomy" id="1314867"/>
    <lineage>
        <taxon>Bacteria</taxon>
        <taxon>Pseudomonadati</taxon>
        <taxon>Pseudomonadota</taxon>
        <taxon>Gammaproteobacteria</taxon>
        <taxon>Alteromonadales</taxon>
        <taxon>Pseudoalteromonadaceae</taxon>
        <taxon>Pseudoalteromonas</taxon>
    </lineage>
</organism>
<feature type="zinc finger region" description="dksA C4-type" evidence="1">
    <location>
        <begin position="88"/>
        <end position="112"/>
    </location>
</feature>
<evidence type="ECO:0000313" key="3">
    <source>
        <dbReference type="Proteomes" id="UP000615755"/>
    </source>
</evidence>
<evidence type="ECO:0000256" key="1">
    <source>
        <dbReference type="PROSITE-ProRule" id="PRU00510"/>
    </source>
</evidence>
<proteinExistence type="predicted"/>
<reference evidence="2 3" key="1">
    <citation type="submission" date="2015-03" db="EMBL/GenBank/DDBJ databases">
        <title>Genome sequence of Pseudoalteromonas aurantia.</title>
        <authorList>
            <person name="Xie B.-B."/>
            <person name="Rong J.-C."/>
            <person name="Qin Q.-L."/>
            <person name="Zhang Y.-Z."/>
        </authorList>
    </citation>
    <scope>NUCLEOTIDE SEQUENCE [LARGE SCALE GENOMIC DNA]</scope>
    <source>
        <strain evidence="2 3">208</strain>
    </source>
</reference>
<accession>A0ABR9ED64</accession>
<sequence length="117" mass="13525">MNTEQTGNYQLQLKNELEFVRNRFLLELKQSKHPYTGELALVLEQNAPADWLDLIASKVTPEQFPRYQRLVQLEAALCQIDIGQFGYCCDCEVPLTYEELKKDAATQRCHQCQSKVS</sequence>
<evidence type="ECO:0008006" key="4">
    <source>
        <dbReference type="Google" id="ProtNLM"/>
    </source>
</evidence>
<gene>
    <name evidence="2" type="ORF">PAUR_a2393</name>
</gene>